<evidence type="ECO:0000313" key="1">
    <source>
        <dbReference type="EMBL" id="MFM9520673.1"/>
    </source>
</evidence>
<accession>A0ABW9HI65</accession>
<name>A0ABW9HI65_9PSED</name>
<organism evidence="1 2">
    <name type="scientific">Pseudomonas monachiensis</name>
    <dbReference type="NCBI Taxonomy" id="3060212"/>
    <lineage>
        <taxon>Bacteria</taxon>
        <taxon>Pseudomonadati</taxon>
        <taxon>Pseudomonadota</taxon>
        <taxon>Gammaproteobacteria</taxon>
        <taxon>Pseudomonadales</taxon>
        <taxon>Pseudomonadaceae</taxon>
        <taxon>Pseudomonas</taxon>
    </lineage>
</organism>
<reference evidence="1 2" key="1">
    <citation type="submission" date="2024-12" db="EMBL/GenBank/DDBJ databases">
        <title>Pseudomonas species isolated from Lotus nodules promote plant growth.</title>
        <authorList>
            <person name="Yu Y.-H."/>
            <person name="Kurtenbach J."/>
            <person name="Crosbie D."/>
            <person name="Brachmann A."/>
            <person name="Marin M."/>
        </authorList>
    </citation>
    <scope>NUCLEOTIDE SEQUENCE [LARGE SCALE GENOMIC DNA]</scope>
    <source>
        <strain evidence="1 2">PLb12A</strain>
    </source>
</reference>
<dbReference type="RefSeq" id="WP_052760685.1">
    <property type="nucleotide sequence ID" value="NZ_CP178857.1"/>
</dbReference>
<dbReference type="Proteomes" id="UP001631987">
    <property type="component" value="Unassembled WGS sequence"/>
</dbReference>
<proteinExistence type="predicted"/>
<sequence length="76" mass="8881">MAIQKGERFANEDIIPGHRLFDETNLRMLGDLNGAYANFYIELIGGRDWSSYKLIKSRMREDKNRQPPDQGHDEIQ</sequence>
<evidence type="ECO:0000313" key="2">
    <source>
        <dbReference type="Proteomes" id="UP001631987"/>
    </source>
</evidence>
<dbReference type="EMBL" id="JBJVNW010000020">
    <property type="protein sequence ID" value="MFM9520673.1"/>
    <property type="molecule type" value="Genomic_DNA"/>
</dbReference>
<protein>
    <submittedName>
        <fullName evidence="1">Uncharacterized protein</fullName>
    </submittedName>
</protein>
<gene>
    <name evidence="1" type="ORF">ACKKH4_25950</name>
</gene>
<comment type="caution">
    <text evidence="1">The sequence shown here is derived from an EMBL/GenBank/DDBJ whole genome shotgun (WGS) entry which is preliminary data.</text>
</comment>
<keyword evidence="2" id="KW-1185">Reference proteome</keyword>